<feature type="domain" description="Peptidoglycan binding" evidence="2">
    <location>
        <begin position="112"/>
        <end position="177"/>
    </location>
</feature>
<evidence type="ECO:0000313" key="3">
    <source>
        <dbReference type="EMBL" id="EHO13846.1"/>
    </source>
</evidence>
<dbReference type="SUPFAM" id="SSF53955">
    <property type="entry name" value="Lysozyme-like"/>
    <property type="match status" value="1"/>
</dbReference>
<organism evidence="3 4">
    <name type="scientific">Myroides odoratimimus CIP 101113</name>
    <dbReference type="NCBI Taxonomy" id="883154"/>
    <lineage>
        <taxon>Bacteria</taxon>
        <taxon>Pseudomonadati</taxon>
        <taxon>Bacteroidota</taxon>
        <taxon>Flavobacteriia</taxon>
        <taxon>Flavobacteriales</taxon>
        <taxon>Flavobacteriaceae</taxon>
        <taxon>Myroides</taxon>
    </lineage>
</organism>
<dbReference type="Pfam" id="PF09374">
    <property type="entry name" value="PG_binding_3"/>
    <property type="match status" value="1"/>
</dbReference>
<dbReference type="Pfam" id="PF05838">
    <property type="entry name" value="Glyco_hydro_108"/>
    <property type="match status" value="1"/>
</dbReference>
<dbReference type="CDD" id="cd13926">
    <property type="entry name" value="N-acetylmuramidase_GH108"/>
    <property type="match status" value="1"/>
</dbReference>
<dbReference type="PROSITE" id="PS00018">
    <property type="entry name" value="EF_HAND_1"/>
    <property type="match status" value="1"/>
</dbReference>
<reference evidence="3 4" key="1">
    <citation type="submission" date="2011-11" db="EMBL/GenBank/DDBJ databases">
        <title>The Genome Sequence of Myroides odoratimimus CIP 101113.</title>
        <authorList>
            <person name="Earl A."/>
            <person name="Ward D."/>
            <person name="Feldgarden M."/>
            <person name="Gevers D."/>
            <person name="Huys G."/>
            <person name="Young S.K."/>
            <person name="Zeng Q."/>
            <person name="Gargeya S."/>
            <person name="Fitzgerald M."/>
            <person name="Haas B."/>
            <person name="Abouelleil A."/>
            <person name="Alvarado L."/>
            <person name="Arachchi H.M."/>
            <person name="Berlin A."/>
            <person name="Brown A."/>
            <person name="Chapman S.B."/>
            <person name="Chen Z."/>
            <person name="Dunbar C."/>
            <person name="Freedman E."/>
            <person name="Gearin G."/>
            <person name="Goldberg J."/>
            <person name="Griggs A."/>
            <person name="Gujja S."/>
            <person name="Heiman D."/>
            <person name="Howarth C."/>
            <person name="Larson L."/>
            <person name="Lui A."/>
            <person name="MacDonald P.J.P."/>
            <person name="Montmayeur A."/>
            <person name="Murphy C."/>
            <person name="Neiman D."/>
            <person name="Pearson M."/>
            <person name="Priest M."/>
            <person name="Roberts A."/>
            <person name="Saif S."/>
            <person name="Shea T."/>
            <person name="Shenoy N."/>
            <person name="Sisk P."/>
            <person name="Stolte C."/>
            <person name="Sykes S."/>
            <person name="Wortman J."/>
            <person name="Nusbaum C."/>
            <person name="Birren B."/>
        </authorList>
    </citation>
    <scope>NUCLEOTIDE SEQUENCE [LARGE SCALE GENOMIC DNA]</scope>
    <source>
        <strain evidence="3 4">CIP 101113</strain>
    </source>
</reference>
<proteinExistence type="predicted"/>
<dbReference type="Gene3D" id="1.20.141.10">
    <property type="entry name" value="Chitosanase, subunit A, domain 1"/>
    <property type="match status" value="1"/>
</dbReference>
<evidence type="ECO:0000259" key="2">
    <source>
        <dbReference type="Pfam" id="PF09374"/>
    </source>
</evidence>
<feature type="domain" description="TtsA-like Glycoside hydrolase family 108" evidence="1">
    <location>
        <begin position="23"/>
        <end position="109"/>
    </location>
</feature>
<dbReference type="EMBL" id="AGEE01000008">
    <property type="protein sequence ID" value="EHO13846.1"/>
    <property type="molecule type" value="Genomic_DNA"/>
</dbReference>
<evidence type="ECO:0000313" key="4">
    <source>
        <dbReference type="Proteomes" id="UP000004834"/>
    </source>
</evidence>
<protein>
    <recommendedName>
        <fullName evidence="5">Peptidoglycan domain protein</fullName>
    </recommendedName>
</protein>
<dbReference type="AlphaFoldDB" id="A0AAV3F5V9"/>
<sequence length="184" mass="21094">MAVFSPFESFALDADIEILGPVIAKWEGGYVNDPIDKGGATNMGITLNTWKHYGYDKNGDGKIDEADIKLLTQADFKYVLRRYWDKWRADEIKNQSVANILVDWYWGSGKWGIIIPQRILGVAQDGIVGAKTIAALNAVNQKQFFTQVYTAREKFLHDIVKNNPTQQRFLKGWLNRLKDFKYED</sequence>
<comment type="caution">
    <text evidence="3">The sequence shown here is derived from an EMBL/GenBank/DDBJ whole genome shotgun (WGS) entry which is preliminary data.</text>
</comment>
<dbReference type="InterPro" id="IPR008565">
    <property type="entry name" value="TtsA-like_GH18_dom"/>
</dbReference>
<name>A0AAV3F5V9_9FLAO</name>
<dbReference type="InterPro" id="IPR018247">
    <property type="entry name" value="EF_Hand_1_Ca_BS"/>
</dbReference>
<accession>A0AAV3F5V9</accession>
<dbReference type="Proteomes" id="UP000004834">
    <property type="component" value="Unassembled WGS sequence"/>
</dbReference>
<evidence type="ECO:0000259" key="1">
    <source>
        <dbReference type="Pfam" id="PF05838"/>
    </source>
</evidence>
<evidence type="ECO:0008006" key="5">
    <source>
        <dbReference type="Google" id="ProtNLM"/>
    </source>
</evidence>
<dbReference type="RefSeq" id="WP_006262974.1">
    <property type="nucleotide sequence ID" value="NZ_JH590837.1"/>
</dbReference>
<dbReference type="InterPro" id="IPR023346">
    <property type="entry name" value="Lysozyme-like_dom_sf"/>
</dbReference>
<gene>
    <name evidence="3" type="ORF">HMPREF9715_00920</name>
</gene>
<dbReference type="InterPro" id="IPR018537">
    <property type="entry name" value="Peptidoglycan-bd_3"/>
</dbReference>